<dbReference type="SMART" id="SM00448">
    <property type="entry name" value="REC"/>
    <property type="match status" value="1"/>
</dbReference>
<accession>A0ABY4QU70</accession>
<dbReference type="CDD" id="cd17535">
    <property type="entry name" value="REC_NarL-like"/>
    <property type="match status" value="1"/>
</dbReference>
<dbReference type="InterPro" id="IPR039420">
    <property type="entry name" value="WalR-like"/>
</dbReference>
<dbReference type="EMBL" id="CP097332">
    <property type="protein sequence ID" value="UQX86848.1"/>
    <property type="molecule type" value="Genomic_DNA"/>
</dbReference>
<name>A0ABY4QU70_9ACTN</name>
<keyword evidence="2" id="KW-0597">Phosphoprotein</keyword>
<protein>
    <submittedName>
        <fullName evidence="4">Response regulator transcription factor</fullName>
    </submittedName>
</protein>
<evidence type="ECO:0000313" key="4">
    <source>
        <dbReference type="EMBL" id="UQX86848.1"/>
    </source>
</evidence>
<gene>
    <name evidence="4" type="ORF">M6D93_11070</name>
</gene>
<dbReference type="InterPro" id="IPR058245">
    <property type="entry name" value="NreC/VraR/RcsB-like_REC"/>
</dbReference>
<feature type="domain" description="Response regulatory" evidence="3">
    <location>
        <begin position="12"/>
        <end position="127"/>
    </location>
</feature>
<dbReference type="InterPro" id="IPR001789">
    <property type="entry name" value="Sig_transdc_resp-reg_receiver"/>
</dbReference>
<sequence length="130" mass="13940">MGSNASPERASTVLVVEDEPGVVAFLVRHLQSHPDLQVCATAATGREAVELSRTLQPDVVILDWHLADATGETVLPRLLAQSPGVRVVVYTSDPSASIKRETERLGHRLVLKGSDLATLVAAIRGDQRPD</sequence>
<organism evidence="4 5">
    <name type="scientific">Jatrophihabitans telluris</name>
    <dbReference type="NCBI Taxonomy" id="2038343"/>
    <lineage>
        <taxon>Bacteria</taxon>
        <taxon>Bacillati</taxon>
        <taxon>Actinomycetota</taxon>
        <taxon>Actinomycetes</taxon>
        <taxon>Jatrophihabitantales</taxon>
        <taxon>Jatrophihabitantaceae</taxon>
        <taxon>Jatrophihabitans</taxon>
    </lineage>
</organism>
<dbReference type="Gene3D" id="3.40.50.2300">
    <property type="match status" value="1"/>
</dbReference>
<dbReference type="Proteomes" id="UP001056336">
    <property type="component" value="Chromosome"/>
</dbReference>
<dbReference type="PROSITE" id="PS50110">
    <property type="entry name" value="RESPONSE_REGULATORY"/>
    <property type="match status" value="1"/>
</dbReference>
<evidence type="ECO:0000256" key="1">
    <source>
        <dbReference type="ARBA" id="ARBA00023125"/>
    </source>
</evidence>
<feature type="modified residue" description="4-aspartylphosphate" evidence="2">
    <location>
        <position position="63"/>
    </location>
</feature>
<dbReference type="InterPro" id="IPR011006">
    <property type="entry name" value="CheY-like_superfamily"/>
</dbReference>
<evidence type="ECO:0000313" key="5">
    <source>
        <dbReference type="Proteomes" id="UP001056336"/>
    </source>
</evidence>
<reference evidence="4" key="2">
    <citation type="submission" date="2022-05" db="EMBL/GenBank/DDBJ databases">
        <authorList>
            <person name="Kim J.-S."/>
            <person name="Lee K."/>
            <person name="Suh M."/>
            <person name="Eom M."/>
            <person name="Kim J.-S."/>
            <person name="Kim D.-S."/>
            <person name="Ko S.-H."/>
            <person name="Shin Y."/>
            <person name="Lee J.-S."/>
        </authorList>
    </citation>
    <scope>NUCLEOTIDE SEQUENCE</scope>
    <source>
        <strain evidence="4">N237</strain>
    </source>
</reference>
<evidence type="ECO:0000256" key="2">
    <source>
        <dbReference type="PROSITE-ProRule" id="PRU00169"/>
    </source>
</evidence>
<reference evidence="4" key="1">
    <citation type="journal article" date="2018" name="Int. J. Syst. Evol. Microbiol.">
        <title>Jatrophihabitans telluris sp. nov., isolated from sediment soil of lava forest wetlands and the emended description of the genus Jatrophihabitans.</title>
        <authorList>
            <person name="Lee K.C."/>
            <person name="Suh M.K."/>
            <person name="Eom M.K."/>
            <person name="Kim K.K."/>
            <person name="Kim J.S."/>
            <person name="Kim D.S."/>
            <person name="Ko S.H."/>
            <person name="Shin Y.K."/>
            <person name="Lee J.S."/>
        </authorList>
    </citation>
    <scope>NUCLEOTIDE SEQUENCE</scope>
    <source>
        <strain evidence="4">N237</strain>
    </source>
</reference>
<dbReference type="Pfam" id="PF00072">
    <property type="entry name" value="Response_reg"/>
    <property type="match status" value="1"/>
</dbReference>
<dbReference type="SUPFAM" id="SSF52172">
    <property type="entry name" value="CheY-like"/>
    <property type="match status" value="1"/>
</dbReference>
<evidence type="ECO:0000259" key="3">
    <source>
        <dbReference type="PROSITE" id="PS50110"/>
    </source>
</evidence>
<proteinExistence type="predicted"/>
<dbReference type="PANTHER" id="PTHR43214">
    <property type="entry name" value="TWO-COMPONENT RESPONSE REGULATOR"/>
    <property type="match status" value="1"/>
</dbReference>
<keyword evidence="1" id="KW-0238">DNA-binding</keyword>
<dbReference type="RefSeq" id="WP_249769233.1">
    <property type="nucleotide sequence ID" value="NZ_CP097332.1"/>
</dbReference>
<keyword evidence="5" id="KW-1185">Reference proteome</keyword>
<dbReference type="PANTHER" id="PTHR43214:SF43">
    <property type="entry name" value="TWO-COMPONENT RESPONSE REGULATOR"/>
    <property type="match status" value="1"/>
</dbReference>